<dbReference type="AlphaFoldDB" id="A0A1W1UMQ0"/>
<keyword evidence="1" id="KW-0812">Transmembrane</keyword>
<feature type="transmembrane region" description="Helical" evidence="1">
    <location>
        <begin position="6"/>
        <end position="31"/>
    </location>
</feature>
<organism evidence="2 3">
    <name type="scientific">Pasteurella testudinis DSM 23072</name>
    <dbReference type="NCBI Taxonomy" id="1122938"/>
    <lineage>
        <taxon>Bacteria</taxon>
        <taxon>Pseudomonadati</taxon>
        <taxon>Pseudomonadota</taxon>
        <taxon>Gammaproteobacteria</taxon>
        <taxon>Pasteurellales</taxon>
        <taxon>Pasteurellaceae</taxon>
        <taxon>Pasteurella</taxon>
    </lineage>
</organism>
<evidence type="ECO:0000313" key="2">
    <source>
        <dbReference type="EMBL" id="SMB82350.1"/>
    </source>
</evidence>
<reference evidence="3" key="1">
    <citation type="submission" date="2017-04" db="EMBL/GenBank/DDBJ databases">
        <authorList>
            <person name="Varghese N."/>
            <person name="Submissions S."/>
        </authorList>
    </citation>
    <scope>NUCLEOTIDE SEQUENCE [LARGE SCALE GENOMIC DNA]</scope>
    <source>
        <strain evidence="3">DSM 23072</strain>
    </source>
</reference>
<dbReference type="RefSeq" id="WP_260337770.1">
    <property type="nucleotide sequence ID" value="NZ_FWWV01000009.1"/>
</dbReference>
<keyword evidence="3" id="KW-1185">Reference proteome</keyword>
<accession>A0A1W1UMQ0</accession>
<dbReference type="STRING" id="1122938.SAMN05660772_02070"/>
<evidence type="ECO:0000313" key="3">
    <source>
        <dbReference type="Proteomes" id="UP000192408"/>
    </source>
</evidence>
<protein>
    <submittedName>
        <fullName evidence="2">Uncharacterized protein</fullName>
    </submittedName>
</protein>
<dbReference type="EMBL" id="FWWV01000009">
    <property type="protein sequence ID" value="SMB82350.1"/>
    <property type="molecule type" value="Genomic_DNA"/>
</dbReference>
<proteinExistence type="predicted"/>
<sequence length="41" mass="4505">MDLLINIGILALIITGAVYCAFGLLVLAYFVRCTIDEMRGK</sequence>
<name>A0A1W1UMQ0_9PAST</name>
<dbReference type="Proteomes" id="UP000192408">
    <property type="component" value="Unassembled WGS sequence"/>
</dbReference>
<gene>
    <name evidence="2" type="ORF">SAMN05660772_02070</name>
</gene>
<keyword evidence="1" id="KW-1133">Transmembrane helix</keyword>
<evidence type="ECO:0000256" key="1">
    <source>
        <dbReference type="SAM" id="Phobius"/>
    </source>
</evidence>
<keyword evidence="1" id="KW-0472">Membrane</keyword>